<evidence type="ECO:0000259" key="2">
    <source>
        <dbReference type="Pfam" id="PF13472"/>
    </source>
</evidence>
<organism evidence="3 4">
    <name type="scientific">Cryoendolithus antarcticus</name>
    <dbReference type="NCBI Taxonomy" id="1507870"/>
    <lineage>
        <taxon>Eukaryota</taxon>
        <taxon>Fungi</taxon>
        <taxon>Dikarya</taxon>
        <taxon>Ascomycota</taxon>
        <taxon>Pezizomycotina</taxon>
        <taxon>Dothideomycetes</taxon>
        <taxon>Dothideomycetidae</taxon>
        <taxon>Cladosporiales</taxon>
        <taxon>Cladosporiaceae</taxon>
        <taxon>Cryoendolithus</taxon>
    </lineage>
</organism>
<dbReference type="PANTHER" id="PTHR30383:SF5">
    <property type="entry name" value="SGNH HYDROLASE-TYPE ESTERASE DOMAIN-CONTAINING PROTEIN"/>
    <property type="match status" value="1"/>
</dbReference>
<sequence>MRSLLPLLSLALTALSAPSPPFFRATSLNGKALAILPLGDSITLGWKDPSGNGYRKPLYDLLMTANAHTTFLGSYSSGNFSQPHHEGHGGATSTVIAMAATEMHDSVDPNLVLLHAGVNDALVAASVHEPEPIAALGEVEKLIDLATEFWPRAALLVARIIPVDPAEYSEGVETQRNVDSINERISYVVAQRAYFGRRIALVDMSHGPITAADLVDFAHPSPAGYAKMADLWFTGIQDIVARGWVPEP</sequence>
<keyword evidence="4" id="KW-1185">Reference proteome</keyword>
<dbReference type="AlphaFoldDB" id="A0A1V8T660"/>
<dbReference type="STRING" id="1507870.A0A1V8T660"/>
<dbReference type="Gene3D" id="3.40.50.1110">
    <property type="entry name" value="SGNH hydrolase"/>
    <property type="match status" value="1"/>
</dbReference>
<dbReference type="InterPro" id="IPR051532">
    <property type="entry name" value="Ester_Hydrolysis_Enzymes"/>
</dbReference>
<comment type="caution">
    <text evidence="3">The sequence shown here is derived from an EMBL/GenBank/DDBJ whole genome shotgun (WGS) entry which is preliminary data.</text>
</comment>
<feature type="domain" description="SGNH hydrolase-type esterase" evidence="2">
    <location>
        <begin position="38"/>
        <end position="226"/>
    </location>
</feature>
<dbReference type="InterPro" id="IPR013830">
    <property type="entry name" value="SGNH_hydro"/>
</dbReference>
<dbReference type="EMBL" id="NAJO01000015">
    <property type="protein sequence ID" value="OQO06897.1"/>
    <property type="molecule type" value="Genomic_DNA"/>
</dbReference>
<gene>
    <name evidence="3" type="ORF">B0A48_07463</name>
</gene>
<dbReference type="Pfam" id="PF13472">
    <property type="entry name" value="Lipase_GDSL_2"/>
    <property type="match status" value="1"/>
</dbReference>
<dbReference type="SUPFAM" id="SSF52266">
    <property type="entry name" value="SGNH hydrolase"/>
    <property type="match status" value="1"/>
</dbReference>
<dbReference type="OrthoDB" id="3915838at2759"/>
<name>A0A1V8T660_9PEZI</name>
<dbReference type="GO" id="GO:0004622">
    <property type="term" value="F:phosphatidylcholine lysophospholipase activity"/>
    <property type="evidence" value="ECO:0007669"/>
    <property type="project" value="TreeGrafter"/>
</dbReference>
<dbReference type="InParanoid" id="A0A1V8T660"/>
<dbReference type="PANTHER" id="PTHR30383">
    <property type="entry name" value="THIOESTERASE 1/PROTEASE 1/LYSOPHOSPHOLIPASE L1"/>
    <property type="match status" value="1"/>
</dbReference>
<reference evidence="4" key="1">
    <citation type="submission" date="2017-03" db="EMBL/GenBank/DDBJ databases">
        <title>Genomes of endolithic fungi from Antarctica.</title>
        <authorList>
            <person name="Coleine C."/>
            <person name="Masonjones S."/>
            <person name="Stajich J.E."/>
        </authorList>
    </citation>
    <scope>NUCLEOTIDE SEQUENCE [LARGE SCALE GENOMIC DNA]</scope>
    <source>
        <strain evidence="4">CCFEE 5527</strain>
    </source>
</reference>
<proteinExistence type="predicted"/>
<evidence type="ECO:0000256" key="1">
    <source>
        <dbReference type="SAM" id="SignalP"/>
    </source>
</evidence>
<accession>A0A1V8T660</accession>
<dbReference type="InterPro" id="IPR036514">
    <property type="entry name" value="SGNH_hydro_sf"/>
</dbReference>
<protein>
    <recommendedName>
        <fullName evidence="2">SGNH hydrolase-type esterase domain-containing protein</fullName>
    </recommendedName>
</protein>
<dbReference type="Proteomes" id="UP000192596">
    <property type="component" value="Unassembled WGS sequence"/>
</dbReference>
<evidence type="ECO:0000313" key="4">
    <source>
        <dbReference type="Proteomes" id="UP000192596"/>
    </source>
</evidence>
<keyword evidence="1" id="KW-0732">Signal</keyword>
<feature type="chain" id="PRO_5010691395" description="SGNH hydrolase-type esterase domain-containing protein" evidence="1">
    <location>
        <begin position="17"/>
        <end position="248"/>
    </location>
</feature>
<evidence type="ECO:0000313" key="3">
    <source>
        <dbReference type="EMBL" id="OQO06897.1"/>
    </source>
</evidence>
<feature type="signal peptide" evidence="1">
    <location>
        <begin position="1"/>
        <end position="16"/>
    </location>
</feature>